<evidence type="ECO:0000313" key="5">
    <source>
        <dbReference type="EMBL" id="TPX69886.1"/>
    </source>
</evidence>
<feature type="domain" description="EF-hand" evidence="4">
    <location>
        <begin position="125"/>
        <end position="160"/>
    </location>
</feature>
<organism evidence="5 6">
    <name type="scientific">Chytriomyces confervae</name>
    <dbReference type="NCBI Taxonomy" id="246404"/>
    <lineage>
        <taxon>Eukaryota</taxon>
        <taxon>Fungi</taxon>
        <taxon>Fungi incertae sedis</taxon>
        <taxon>Chytridiomycota</taxon>
        <taxon>Chytridiomycota incertae sedis</taxon>
        <taxon>Chytridiomycetes</taxon>
        <taxon>Chytridiales</taxon>
        <taxon>Chytriomycetaceae</taxon>
        <taxon>Chytriomyces</taxon>
    </lineage>
</organism>
<dbReference type="InterPro" id="IPR002048">
    <property type="entry name" value="EF_hand_dom"/>
</dbReference>
<dbReference type="PANTHER" id="PTHR23055">
    <property type="entry name" value="CALCIUM BINDING PROTEINS"/>
    <property type="match status" value="1"/>
</dbReference>
<dbReference type="Pfam" id="PF13405">
    <property type="entry name" value="EF-hand_6"/>
    <property type="match status" value="1"/>
</dbReference>
<keyword evidence="2" id="KW-0677">Repeat</keyword>
<evidence type="ECO:0000256" key="3">
    <source>
        <dbReference type="ARBA" id="ARBA00022837"/>
    </source>
</evidence>
<keyword evidence="1" id="KW-0479">Metal-binding</keyword>
<dbReference type="AlphaFoldDB" id="A0A507F324"/>
<dbReference type="OrthoDB" id="2122982at2759"/>
<feature type="domain" description="EF-hand" evidence="4">
    <location>
        <begin position="89"/>
        <end position="124"/>
    </location>
</feature>
<proteinExistence type="predicted"/>
<reference evidence="5 6" key="1">
    <citation type="journal article" date="2019" name="Sci. Rep.">
        <title>Comparative genomics of chytrid fungi reveal insights into the obligate biotrophic and pathogenic lifestyle of Synchytrium endobioticum.</title>
        <authorList>
            <person name="van de Vossenberg B.T.L.H."/>
            <person name="Warris S."/>
            <person name="Nguyen H.D.T."/>
            <person name="van Gent-Pelzer M.P.E."/>
            <person name="Joly D.L."/>
            <person name="van de Geest H.C."/>
            <person name="Bonants P.J.M."/>
            <person name="Smith D.S."/>
            <person name="Levesque C.A."/>
            <person name="van der Lee T.A.J."/>
        </authorList>
    </citation>
    <scope>NUCLEOTIDE SEQUENCE [LARGE SCALE GENOMIC DNA]</scope>
    <source>
        <strain evidence="5 6">CBS 675.73</strain>
    </source>
</reference>
<evidence type="ECO:0000256" key="2">
    <source>
        <dbReference type="ARBA" id="ARBA00022737"/>
    </source>
</evidence>
<evidence type="ECO:0000256" key="1">
    <source>
        <dbReference type="ARBA" id="ARBA00022723"/>
    </source>
</evidence>
<dbReference type="GO" id="GO:0005509">
    <property type="term" value="F:calcium ion binding"/>
    <property type="evidence" value="ECO:0007669"/>
    <property type="project" value="InterPro"/>
</dbReference>
<keyword evidence="3" id="KW-0106">Calcium</keyword>
<gene>
    <name evidence="5" type="ORF">CcCBS67573_g06715</name>
</gene>
<evidence type="ECO:0000313" key="6">
    <source>
        <dbReference type="Proteomes" id="UP000320333"/>
    </source>
</evidence>
<dbReference type="Proteomes" id="UP000320333">
    <property type="component" value="Unassembled WGS sequence"/>
</dbReference>
<dbReference type="PROSITE" id="PS50222">
    <property type="entry name" value="EF_HAND_2"/>
    <property type="match status" value="2"/>
</dbReference>
<keyword evidence="6" id="KW-1185">Reference proteome</keyword>
<dbReference type="Gene3D" id="1.10.238.10">
    <property type="entry name" value="EF-hand"/>
    <property type="match status" value="1"/>
</dbReference>
<name>A0A507F324_9FUNG</name>
<dbReference type="EMBL" id="QEAP01000302">
    <property type="protein sequence ID" value="TPX69886.1"/>
    <property type="molecule type" value="Genomic_DNA"/>
</dbReference>
<evidence type="ECO:0000259" key="4">
    <source>
        <dbReference type="PROSITE" id="PS50222"/>
    </source>
</evidence>
<dbReference type="SMART" id="SM00054">
    <property type="entry name" value="EFh"/>
    <property type="match status" value="2"/>
</dbReference>
<sequence length="297" mass="32985">MVKIRYPLAPHTELRGFGIPSLYPSTVLNGWNLAEEAEKLDRSCHFEEEEIKALFQQFLTLATTPKSASNPGGITRATFDACIGVLGKDQNLINDRIYKFYDRDGDGVISFPEFVSSLGILTKGSLEERIQYAFNGYDLNGDGVLSRVELQRMFKAYYQLSMQLVQQYSKDFDSSKSLTESQTLPDSTSPTRLTAVLSEKSVQEIQAVRNKSRASLVTSRSPTEEMGSLLGSLDKMFVGGGSGGAFEIPVTEAMSQDVVDEMVDGINLNALTFMEFERAARQDSSYLQWFDAFGSVF</sequence>
<dbReference type="InterPro" id="IPR028846">
    <property type="entry name" value="Recoverin"/>
</dbReference>
<protein>
    <recommendedName>
        <fullName evidence="4">EF-hand domain-containing protein</fullName>
    </recommendedName>
</protein>
<dbReference type="PROSITE" id="PS00018">
    <property type="entry name" value="EF_HAND_1"/>
    <property type="match status" value="2"/>
</dbReference>
<dbReference type="STRING" id="246404.A0A507F324"/>
<dbReference type="InterPro" id="IPR018247">
    <property type="entry name" value="EF_Hand_1_Ca_BS"/>
</dbReference>
<accession>A0A507F324</accession>
<comment type="caution">
    <text evidence="5">The sequence shown here is derived from an EMBL/GenBank/DDBJ whole genome shotgun (WGS) entry which is preliminary data.</text>
</comment>
<dbReference type="SUPFAM" id="SSF47473">
    <property type="entry name" value="EF-hand"/>
    <property type="match status" value="1"/>
</dbReference>
<dbReference type="InterPro" id="IPR011992">
    <property type="entry name" value="EF-hand-dom_pair"/>
</dbReference>
<dbReference type="Pfam" id="PF13202">
    <property type="entry name" value="EF-hand_5"/>
    <property type="match status" value="1"/>
</dbReference>
<dbReference type="PANTHER" id="PTHR23055:SF188">
    <property type="entry name" value="EF-HAND DOMAIN-CONTAINING PROTEIN"/>
    <property type="match status" value="1"/>
</dbReference>
<dbReference type="CDD" id="cd00051">
    <property type="entry name" value="EFh"/>
    <property type="match status" value="1"/>
</dbReference>